<dbReference type="Gene3D" id="3.40.50.300">
    <property type="entry name" value="P-loop containing nucleotide triphosphate hydrolases"/>
    <property type="match status" value="1"/>
</dbReference>
<protein>
    <recommendedName>
        <fullName evidence="5">CCDC113/CCDC96 coiled-coil domain-containing protein</fullName>
    </recommendedName>
</protein>
<dbReference type="OMA" id="AQHEMRE"/>
<dbReference type="AlphaFoldDB" id="F2U6M9"/>
<dbReference type="Pfam" id="PF13870">
    <property type="entry name" value="CCDC113_CCDC96_CC"/>
    <property type="match status" value="1"/>
</dbReference>
<comment type="subcellular location">
    <subcellularLocation>
        <location evidence="1">Cell projection</location>
        <location evidence="1">Cilium</location>
    </subcellularLocation>
</comment>
<dbReference type="eggNOG" id="ENOG502RXD4">
    <property type="taxonomic scope" value="Eukaryota"/>
</dbReference>
<dbReference type="GO" id="GO:0036064">
    <property type="term" value="C:ciliary basal body"/>
    <property type="evidence" value="ECO:0007669"/>
    <property type="project" value="TreeGrafter"/>
</dbReference>
<dbReference type="InParanoid" id="F2U6M9"/>
<feature type="compositionally biased region" description="Polar residues" evidence="4">
    <location>
        <begin position="401"/>
        <end position="412"/>
    </location>
</feature>
<evidence type="ECO:0000313" key="7">
    <source>
        <dbReference type="Proteomes" id="UP000007799"/>
    </source>
</evidence>
<name>F2U6M9_SALR5</name>
<dbReference type="STRING" id="946362.F2U6M9"/>
<dbReference type="PANTHER" id="PTHR15654:SF1">
    <property type="entry name" value="COILED-COIL DOMAIN-CONTAINING PROTEIN 96"/>
    <property type="match status" value="1"/>
</dbReference>
<dbReference type="GO" id="GO:0005930">
    <property type="term" value="C:axoneme"/>
    <property type="evidence" value="ECO:0007669"/>
    <property type="project" value="TreeGrafter"/>
</dbReference>
<feature type="compositionally biased region" description="Low complexity" evidence="4">
    <location>
        <begin position="18"/>
        <end position="57"/>
    </location>
</feature>
<dbReference type="InterPro" id="IPR025254">
    <property type="entry name" value="CCDC113/CCDC96_CC"/>
</dbReference>
<feature type="compositionally biased region" description="Polar residues" evidence="4">
    <location>
        <begin position="305"/>
        <end position="314"/>
    </location>
</feature>
<feature type="compositionally biased region" description="Basic and acidic residues" evidence="4">
    <location>
        <begin position="352"/>
        <end position="373"/>
    </location>
</feature>
<accession>F2U6M9</accession>
<dbReference type="SUPFAM" id="SSF52540">
    <property type="entry name" value="P-loop containing nucleoside triphosphate hydrolases"/>
    <property type="match status" value="1"/>
</dbReference>
<evidence type="ECO:0000256" key="2">
    <source>
        <dbReference type="ARBA" id="ARBA00023054"/>
    </source>
</evidence>
<dbReference type="PANTHER" id="PTHR15654">
    <property type="entry name" value="COILED-COIL DOMAIN-CONTAINING PROTEIN 113-RELATED"/>
    <property type="match status" value="1"/>
</dbReference>
<feature type="compositionally biased region" description="Basic and acidic residues" evidence="4">
    <location>
        <begin position="427"/>
        <end position="452"/>
    </location>
</feature>
<feature type="domain" description="CCDC113/CCDC96 coiled-coil" evidence="5">
    <location>
        <begin position="654"/>
        <end position="707"/>
    </location>
</feature>
<dbReference type="RefSeq" id="XP_004995015.1">
    <property type="nucleotide sequence ID" value="XM_004994958.1"/>
</dbReference>
<feature type="compositionally biased region" description="Basic and acidic residues" evidence="4">
    <location>
        <begin position="282"/>
        <end position="291"/>
    </location>
</feature>
<dbReference type="EMBL" id="GL832963">
    <property type="protein sequence ID" value="EGD83511.1"/>
    <property type="molecule type" value="Genomic_DNA"/>
</dbReference>
<dbReference type="GO" id="GO:0060271">
    <property type="term" value="P:cilium assembly"/>
    <property type="evidence" value="ECO:0007669"/>
    <property type="project" value="TreeGrafter"/>
</dbReference>
<evidence type="ECO:0000313" key="6">
    <source>
        <dbReference type="EMBL" id="EGD83511.1"/>
    </source>
</evidence>
<keyword evidence="3" id="KW-0966">Cell projection</keyword>
<feature type="compositionally biased region" description="Low complexity" evidence="4">
    <location>
        <begin position="235"/>
        <end position="244"/>
    </location>
</feature>
<feature type="compositionally biased region" description="Polar residues" evidence="4">
    <location>
        <begin position="7"/>
        <end position="17"/>
    </location>
</feature>
<evidence type="ECO:0000256" key="1">
    <source>
        <dbReference type="ARBA" id="ARBA00004138"/>
    </source>
</evidence>
<gene>
    <name evidence="6" type="ORF">PTSG_04119</name>
</gene>
<feature type="compositionally biased region" description="Basic and acidic residues" evidence="4">
    <location>
        <begin position="487"/>
        <end position="512"/>
    </location>
</feature>
<feature type="region of interest" description="Disordered" evidence="4">
    <location>
        <begin position="1"/>
        <end position="170"/>
    </location>
</feature>
<evidence type="ECO:0000259" key="5">
    <source>
        <dbReference type="Pfam" id="PF13870"/>
    </source>
</evidence>
<dbReference type="InterPro" id="IPR051885">
    <property type="entry name" value="CC_CF"/>
</dbReference>
<dbReference type="GeneID" id="16075593"/>
<sequence>MADEEAQPTTPGSEATPQQEAQQQQEGEQQEQQQQEQQEGQQQEQQQDGQQQEQQGQSEAAPVDQAADASQQEATDEAPKQEGEGEQQEEPQPEQSAGQNEEGQQPQEGQEGQELQQEHQLKQQEQQQQNQEQQPDQAQSNSDDGGAGEQTTAAPEAGRPSISVEDYDDNVVLDDDVAQRLQVVEAELEKVRAEKEALRSQVEDALQRLPDYKPKQEQAPKEEQEAAPNADTAGKDYQAAQAAAEGEKNGEKEAAEGDGKADAGAGDEGDEAAPSTDQGDQPSEKEDDGKAGDQAAGEAKDEGEQQQPAAESSGEQQQHQQEQPTSAEEEQKGGQEEQSAQGKQEEEEDEETSKARHVLDTNAELERRIHELEAEASQLRLGNSSTASPAEGRGSEGGATEQPQEGESTQSSDDGEDEAARAMSPGDRLRANIAKVEEQLAQLHGERERANSVEEAEDLDAAIATKEQELAALQDALESLGPSPEEIAARKEQERRRREEEERRARERAEQEHAAALELKQRRMAATQRLQALQRDHDALTSRNAILQANLAELLRRRFKDQKPLMKQGEARLRYQGILKDLARFATEDQDTKTYYTQELARLHDLQAVRTEEVAQSVKAYAKLRRRVALQSISSRNGTRLRANEFAPMDKDYEEKEEELAASRRKHYRLKATLEQAQHEMREKDKMSGGLHLIDFEQLKIENQTGKSHLANFLSDTITSTDGVDYLPTRGCRILEFDAETDTGRRSDMSVELWDVSGDMSYENVWPAMAQGAHGAIIVFDINKMGQENDLGPWFKTFVKRAGLRSGQCVVFANNPSTESPTRSDVAIEGPLSKARLYSTDISERPDEVRQAFNQLMVGVRELVLARREKEENQMLGM</sequence>
<feature type="compositionally biased region" description="Basic and acidic residues" evidence="4">
    <location>
        <begin position="190"/>
        <end position="224"/>
    </location>
</feature>
<reference evidence="6" key="1">
    <citation type="submission" date="2009-08" db="EMBL/GenBank/DDBJ databases">
        <title>Annotation of Salpingoeca rosetta.</title>
        <authorList>
            <consortium name="The Broad Institute Genome Sequencing Platform"/>
            <person name="Russ C."/>
            <person name="Cuomo C."/>
            <person name="Burger G."/>
            <person name="Gray M.W."/>
            <person name="Holland P.W.H."/>
            <person name="King N."/>
            <person name="Lang F.B.F."/>
            <person name="Roger A.J."/>
            <person name="Ruiz-Trillo I."/>
            <person name="Young S.K."/>
            <person name="Zeng Q."/>
            <person name="Gargeya S."/>
            <person name="Alvarado L."/>
            <person name="Berlin A."/>
            <person name="Chapman S.B."/>
            <person name="Chen Z."/>
            <person name="Freedman E."/>
            <person name="Gellesch M."/>
            <person name="Goldberg J."/>
            <person name="Griggs A."/>
            <person name="Gujja S."/>
            <person name="Heilman E."/>
            <person name="Heiman D."/>
            <person name="Howarth C."/>
            <person name="Mehta T."/>
            <person name="Neiman D."/>
            <person name="Pearson M."/>
            <person name="Roberts A."/>
            <person name="Saif S."/>
            <person name="Shea T."/>
            <person name="Shenoy N."/>
            <person name="Sisk P."/>
            <person name="Stolte C."/>
            <person name="Sykes S."/>
            <person name="White J."/>
            <person name="Yandava C."/>
            <person name="Haas B."/>
            <person name="Nusbaum C."/>
            <person name="Birren B."/>
        </authorList>
    </citation>
    <scope>NUCLEOTIDE SEQUENCE [LARGE SCALE GENOMIC DNA]</scope>
    <source>
        <strain evidence="6">ATCC 50818</strain>
    </source>
</reference>
<feature type="compositionally biased region" description="Low complexity" evidence="4">
    <location>
        <begin position="93"/>
        <end position="115"/>
    </location>
</feature>
<feature type="compositionally biased region" description="Basic and acidic residues" evidence="4">
    <location>
        <begin position="245"/>
        <end position="261"/>
    </location>
</feature>
<keyword evidence="7" id="KW-1185">Reference proteome</keyword>
<proteinExistence type="predicted"/>
<dbReference type="Proteomes" id="UP000007799">
    <property type="component" value="Unassembled WGS sequence"/>
</dbReference>
<evidence type="ECO:0000256" key="4">
    <source>
        <dbReference type="SAM" id="MobiDB-lite"/>
    </source>
</evidence>
<feature type="region of interest" description="Disordered" evidence="4">
    <location>
        <begin position="190"/>
        <end position="463"/>
    </location>
</feature>
<dbReference type="OrthoDB" id="275177at2759"/>
<feature type="region of interest" description="Disordered" evidence="4">
    <location>
        <begin position="477"/>
        <end position="512"/>
    </location>
</feature>
<organism evidence="7">
    <name type="scientific">Salpingoeca rosetta (strain ATCC 50818 / BSB-021)</name>
    <dbReference type="NCBI Taxonomy" id="946362"/>
    <lineage>
        <taxon>Eukaryota</taxon>
        <taxon>Choanoflagellata</taxon>
        <taxon>Craspedida</taxon>
        <taxon>Salpingoecidae</taxon>
        <taxon>Salpingoeca</taxon>
    </lineage>
</organism>
<dbReference type="KEGG" id="sre:PTSG_04119"/>
<feature type="compositionally biased region" description="Low complexity" evidence="4">
    <location>
        <begin position="123"/>
        <end position="139"/>
    </location>
</feature>
<dbReference type="InterPro" id="IPR027417">
    <property type="entry name" value="P-loop_NTPase"/>
</dbReference>
<keyword evidence="2" id="KW-0175">Coiled coil</keyword>
<evidence type="ECO:0000256" key="3">
    <source>
        <dbReference type="ARBA" id="ARBA00023273"/>
    </source>
</evidence>